<feature type="transmembrane region" description="Helical" evidence="1">
    <location>
        <begin position="30"/>
        <end position="50"/>
    </location>
</feature>
<proteinExistence type="predicted"/>
<evidence type="ECO:0000256" key="1">
    <source>
        <dbReference type="SAM" id="Phobius"/>
    </source>
</evidence>
<accession>A0A2X0SHS8</accession>
<evidence type="ECO:0000313" key="2">
    <source>
        <dbReference type="EMBL" id="SPS04465.1"/>
    </source>
</evidence>
<dbReference type="EMBL" id="LS423452">
    <property type="protein sequence ID" value="SPS04465.1"/>
    <property type="molecule type" value="Genomic_DNA"/>
</dbReference>
<dbReference type="AlphaFoldDB" id="A0A2X0SHS8"/>
<organism evidence="2">
    <name type="scientific">Candidatus Nitrotoga fabula</name>
    <dbReference type="NCBI Taxonomy" id="2182327"/>
    <lineage>
        <taxon>Bacteria</taxon>
        <taxon>Pseudomonadati</taxon>
        <taxon>Pseudomonadota</taxon>
        <taxon>Betaproteobacteria</taxon>
        <taxon>Nitrosomonadales</taxon>
        <taxon>Gallionellaceae</taxon>
        <taxon>Candidatus Nitrotoga</taxon>
    </lineage>
</organism>
<reference evidence="2" key="1">
    <citation type="submission" date="2018-05" db="EMBL/GenBank/DDBJ databases">
        <authorList>
            <person name="Lanie J.A."/>
            <person name="Ng W.-L."/>
            <person name="Kazmierczak K.M."/>
            <person name="Andrzejewski T.M."/>
            <person name="Davidsen T.M."/>
            <person name="Wayne K.J."/>
            <person name="Tettelin H."/>
            <person name="Glass J.I."/>
            <person name="Rusch D."/>
            <person name="Podicherti R."/>
            <person name="Tsui H.-C.T."/>
            <person name="Winkler M.E."/>
        </authorList>
    </citation>
    <scope>NUCLEOTIDE SEQUENCE</scope>
    <source>
        <strain evidence="2">KNB</strain>
    </source>
</reference>
<sequence length="135" mass="15264">MMWDLLLYVPTVIALLSMVAKLWYGGDVSLAYLFSFLACFFFIAGANRILKTRLMILPNAPVAIEIGGQATRVLMRNGDSVELLKDLRVYPDYSGRSFGLAGLDKSGQRVQFVFHKGQFRSVQDFQEIQKLLKTH</sequence>
<protein>
    <submittedName>
        <fullName evidence="2">Uncharacterized protein</fullName>
    </submittedName>
</protein>
<feature type="transmembrane region" description="Helical" evidence="1">
    <location>
        <begin position="5"/>
        <end position="24"/>
    </location>
</feature>
<keyword evidence="1" id="KW-0812">Transmembrane</keyword>
<keyword evidence="1" id="KW-1133">Transmembrane helix</keyword>
<name>A0A2X0SHS8_9PROT</name>
<keyword evidence="1" id="KW-0472">Membrane</keyword>
<gene>
    <name evidence="2" type="ORF">NITFAB_0054</name>
</gene>